<evidence type="ECO:0000313" key="1">
    <source>
        <dbReference type="EMBL" id="PZG05385.1"/>
    </source>
</evidence>
<accession>A0A2W2DJV9</accession>
<dbReference type="EMBL" id="POTY01000388">
    <property type="protein sequence ID" value="PZG05385.1"/>
    <property type="molecule type" value="Genomic_DNA"/>
</dbReference>
<name>A0A2W2DJV9_9ACTN</name>
<evidence type="ECO:0000313" key="2">
    <source>
        <dbReference type="Proteomes" id="UP000248924"/>
    </source>
</evidence>
<proteinExistence type="predicted"/>
<keyword evidence="2" id="KW-1185">Reference proteome</keyword>
<dbReference type="OrthoDB" id="5074152at2"/>
<dbReference type="AlphaFoldDB" id="A0A2W2DJV9"/>
<gene>
    <name evidence="1" type="ORF">C1I95_32730</name>
</gene>
<dbReference type="Proteomes" id="UP000248924">
    <property type="component" value="Unassembled WGS sequence"/>
</dbReference>
<sequence>MPSYLPLHMPGDTITLKASANVTGGQRVAVSGNRSVATATAATKAAYVGVAAFDAATNGDVTVYGRGMVHETLASGAITAGDHITSANAGRVAAVATAGTATAADINNARAVDGIALTTAADGVPVLWMAI</sequence>
<reference evidence="1 2" key="1">
    <citation type="submission" date="2018-01" db="EMBL/GenBank/DDBJ databases">
        <title>Draft genome sequence of Jishengella sp. NA12.</title>
        <authorList>
            <person name="Sahin N."/>
            <person name="Ay H."/>
            <person name="Saygin H."/>
        </authorList>
    </citation>
    <scope>NUCLEOTIDE SEQUENCE [LARGE SCALE GENOMIC DNA]</scope>
    <source>
        <strain evidence="1 2">NA12</strain>
    </source>
</reference>
<comment type="caution">
    <text evidence="1">The sequence shown here is derived from an EMBL/GenBank/DDBJ whole genome shotgun (WGS) entry which is preliminary data.</text>
</comment>
<dbReference type="RefSeq" id="WP_111219839.1">
    <property type="nucleotide sequence ID" value="NZ_POTY01000388.1"/>
</dbReference>
<organism evidence="1 2">
    <name type="scientific">Micromonospora craterilacus</name>
    <dbReference type="NCBI Taxonomy" id="1655439"/>
    <lineage>
        <taxon>Bacteria</taxon>
        <taxon>Bacillati</taxon>
        <taxon>Actinomycetota</taxon>
        <taxon>Actinomycetes</taxon>
        <taxon>Micromonosporales</taxon>
        <taxon>Micromonosporaceae</taxon>
        <taxon>Micromonospora</taxon>
    </lineage>
</organism>
<protein>
    <submittedName>
        <fullName evidence="1">DUF2190 domain-containing protein</fullName>
    </submittedName>
</protein>